<organism evidence="7 8">
    <name type="scientific">Succinivibrio faecicola</name>
    <dbReference type="NCBI Taxonomy" id="2820300"/>
    <lineage>
        <taxon>Bacteria</taxon>
        <taxon>Pseudomonadati</taxon>
        <taxon>Pseudomonadota</taxon>
        <taxon>Gammaproteobacteria</taxon>
        <taxon>Aeromonadales</taxon>
        <taxon>Succinivibrionaceae</taxon>
        <taxon>Succinivibrio</taxon>
    </lineage>
</organism>
<evidence type="ECO:0000256" key="4">
    <source>
        <dbReference type="ARBA" id="ARBA00023136"/>
    </source>
</evidence>
<dbReference type="InterPro" id="IPR032710">
    <property type="entry name" value="NTF2-like_dom_sf"/>
</dbReference>
<dbReference type="Gene3D" id="3.10.450.230">
    <property type="entry name" value="VirB8 protein"/>
    <property type="match status" value="1"/>
</dbReference>
<evidence type="ECO:0000256" key="2">
    <source>
        <dbReference type="ARBA" id="ARBA00022692"/>
    </source>
</evidence>
<name>A0ABS7DJ73_9GAMM</name>
<evidence type="ECO:0000256" key="3">
    <source>
        <dbReference type="ARBA" id="ARBA00022989"/>
    </source>
</evidence>
<accession>A0ABS7DJ73</accession>
<keyword evidence="8" id="KW-1185">Reference proteome</keyword>
<keyword evidence="4 5" id="KW-0472">Membrane</keyword>
<dbReference type="RefSeq" id="WP_219937811.1">
    <property type="nucleotide sequence ID" value="NZ_JAGFNY010000022.1"/>
</dbReference>
<dbReference type="SUPFAM" id="SSF54427">
    <property type="entry name" value="NTF2-like"/>
    <property type="match status" value="1"/>
</dbReference>
<dbReference type="Pfam" id="PF04335">
    <property type="entry name" value="VirB8"/>
    <property type="match status" value="1"/>
</dbReference>
<dbReference type="CDD" id="cd16425">
    <property type="entry name" value="TrbF"/>
    <property type="match status" value="1"/>
</dbReference>
<proteinExistence type="predicted"/>
<protein>
    <submittedName>
        <fullName evidence="7">Type IV secretion system protein</fullName>
    </submittedName>
</protein>
<evidence type="ECO:0000259" key="6">
    <source>
        <dbReference type="Pfam" id="PF04335"/>
    </source>
</evidence>
<dbReference type="InterPro" id="IPR007430">
    <property type="entry name" value="VirB8"/>
</dbReference>
<evidence type="ECO:0000313" key="7">
    <source>
        <dbReference type="EMBL" id="MBW7570586.1"/>
    </source>
</evidence>
<comment type="caution">
    <text evidence="7">The sequence shown here is derived from an EMBL/GenBank/DDBJ whole genome shotgun (WGS) entry which is preliminary data.</text>
</comment>
<dbReference type="Proteomes" id="UP000731465">
    <property type="component" value="Unassembled WGS sequence"/>
</dbReference>
<comment type="subcellular location">
    <subcellularLocation>
        <location evidence="1">Membrane</location>
        <topology evidence="1">Single-pass membrane protein</topology>
    </subcellularLocation>
</comment>
<feature type="transmembrane region" description="Helical" evidence="5">
    <location>
        <begin position="27"/>
        <end position="48"/>
    </location>
</feature>
<keyword evidence="3 5" id="KW-1133">Transmembrane helix</keyword>
<sequence>MSLKKKITNSIGIRRFDFINYELKKMFLPYALAFTSLMLLFCISIAYIDECKKDRFIPYIVMLDKSGAVIQTQIIPKDLKIPPQAITDFICSYIESMYTNTSDREQNIALIKKVYASTNLKSEAKGKIDRHYQDNSLQKNIQDVAIETVSALSQRHYQVDFSVNSKEKSQRYKAFLSFEIKKVNAKNLETLRLNPLGIFINDIRVSKIISKV</sequence>
<keyword evidence="2 5" id="KW-0812">Transmembrane</keyword>
<reference evidence="7 8" key="1">
    <citation type="submission" date="2021-03" db="EMBL/GenBank/DDBJ databases">
        <title>Succinivibrio sp. nov. isolated from feces of cow.</title>
        <authorList>
            <person name="Choi J.-Y."/>
        </authorList>
    </citation>
    <scope>NUCLEOTIDE SEQUENCE [LARGE SCALE GENOMIC DNA]</scope>
    <source>
        <strain evidence="7 8">AGMB01872</strain>
    </source>
</reference>
<evidence type="ECO:0000256" key="5">
    <source>
        <dbReference type="SAM" id="Phobius"/>
    </source>
</evidence>
<evidence type="ECO:0000256" key="1">
    <source>
        <dbReference type="ARBA" id="ARBA00004167"/>
    </source>
</evidence>
<feature type="domain" description="Bacterial virulence protein VirB8" evidence="6">
    <location>
        <begin position="32"/>
        <end position="207"/>
    </location>
</feature>
<dbReference type="InterPro" id="IPR035658">
    <property type="entry name" value="TrbF"/>
</dbReference>
<dbReference type="EMBL" id="JAGFNY010000022">
    <property type="protein sequence ID" value="MBW7570586.1"/>
    <property type="molecule type" value="Genomic_DNA"/>
</dbReference>
<evidence type="ECO:0000313" key="8">
    <source>
        <dbReference type="Proteomes" id="UP000731465"/>
    </source>
</evidence>
<gene>
    <name evidence="7" type="ORF">J5V48_06745</name>
</gene>